<dbReference type="AlphaFoldDB" id="A0A9D2NAZ4"/>
<evidence type="ECO:0000259" key="4">
    <source>
        <dbReference type="PROSITE" id="PS01124"/>
    </source>
</evidence>
<dbReference type="PROSITE" id="PS00041">
    <property type="entry name" value="HTH_ARAC_FAMILY_1"/>
    <property type="match status" value="1"/>
</dbReference>
<dbReference type="SUPFAM" id="SSF46689">
    <property type="entry name" value="Homeodomain-like"/>
    <property type="match status" value="1"/>
</dbReference>
<organism evidence="5 6">
    <name type="scientific">Candidatus Fusicatenibacter intestinigallinarum</name>
    <dbReference type="NCBI Taxonomy" id="2838598"/>
    <lineage>
        <taxon>Bacteria</taxon>
        <taxon>Bacillati</taxon>
        <taxon>Bacillota</taxon>
        <taxon>Clostridia</taxon>
        <taxon>Lachnospirales</taxon>
        <taxon>Lachnospiraceae</taxon>
        <taxon>Fusicatenibacter</taxon>
    </lineage>
</organism>
<dbReference type="SUPFAM" id="SSF51215">
    <property type="entry name" value="Regulatory protein AraC"/>
    <property type="match status" value="1"/>
</dbReference>
<dbReference type="SMART" id="SM00342">
    <property type="entry name" value="HTH_ARAC"/>
    <property type="match status" value="1"/>
</dbReference>
<dbReference type="InterPro" id="IPR037923">
    <property type="entry name" value="HTH-like"/>
</dbReference>
<gene>
    <name evidence="5" type="ORF">H9705_03975</name>
</gene>
<evidence type="ECO:0000313" key="5">
    <source>
        <dbReference type="EMBL" id="HJC14977.1"/>
    </source>
</evidence>
<dbReference type="PROSITE" id="PS01124">
    <property type="entry name" value="HTH_ARAC_FAMILY_2"/>
    <property type="match status" value="1"/>
</dbReference>
<comment type="caution">
    <text evidence="5">The sequence shown here is derived from an EMBL/GenBank/DDBJ whole genome shotgun (WGS) entry which is preliminary data.</text>
</comment>
<reference evidence="5" key="2">
    <citation type="submission" date="2021-04" db="EMBL/GenBank/DDBJ databases">
        <authorList>
            <person name="Gilroy R."/>
        </authorList>
    </citation>
    <scope>NUCLEOTIDE SEQUENCE</scope>
    <source>
        <strain evidence="5">CHK185-5351</strain>
    </source>
</reference>
<dbReference type="Proteomes" id="UP000823849">
    <property type="component" value="Unassembled WGS sequence"/>
</dbReference>
<dbReference type="InterPro" id="IPR009057">
    <property type="entry name" value="Homeodomain-like_sf"/>
</dbReference>
<dbReference type="PANTHER" id="PTHR43280">
    <property type="entry name" value="ARAC-FAMILY TRANSCRIPTIONAL REGULATOR"/>
    <property type="match status" value="1"/>
</dbReference>
<evidence type="ECO:0000256" key="3">
    <source>
        <dbReference type="ARBA" id="ARBA00023163"/>
    </source>
</evidence>
<proteinExistence type="predicted"/>
<accession>A0A9D2NAZ4</accession>
<name>A0A9D2NAZ4_9FIRM</name>
<keyword evidence="3" id="KW-0804">Transcription</keyword>
<dbReference type="GO" id="GO:0043565">
    <property type="term" value="F:sequence-specific DNA binding"/>
    <property type="evidence" value="ECO:0007669"/>
    <property type="project" value="InterPro"/>
</dbReference>
<dbReference type="InterPro" id="IPR018060">
    <property type="entry name" value="HTH_AraC"/>
</dbReference>
<dbReference type="InterPro" id="IPR018062">
    <property type="entry name" value="HTH_AraC-typ_CS"/>
</dbReference>
<evidence type="ECO:0000256" key="2">
    <source>
        <dbReference type="ARBA" id="ARBA00023125"/>
    </source>
</evidence>
<protein>
    <submittedName>
        <fullName evidence="5">AraC family transcriptional regulator</fullName>
    </submittedName>
</protein>
<feature type="domain" description="HTH araC/xylS-type" evidence="4">
    <location>
        <begin position="160"/>
        <end position="258"/>
    </location>
</feature>
<dbReference type="GO" id="GO:0003700">
    <property type="term" value="F:DNA-binding transcription factor activity"/>
    <property type="evidence" value="ECO:0007669"/>
    <property type="project" value="InterPro"/>
</dbReference>
<sequence length="269" mass="31181">MLRFIYGGYDAVHAHPYEMLRQTGVPDYTLLLVKSPAYFYLNGIRTETEPQTAVLFLPHAPVRYGSVGTPYKDDWLHFVAEGEEELLGELNLPVQTPLALPDLPSLSGCLRVLVRKRRAGGRYQAEAEDALLRGLLYGLSDQIQEQSDRRWERPYFRALQELRTEIYNTPEKHWQVPAMASQLHLSVSYFQHLYREVFGISCIRDVIEARMERAKFLLETTDLAVWMLAEVCGYESELHFMRQFRQREGMTPTEYRKAAALRLPQNGDH</sequence>
<dbReference type="Gene3D" id="1.10.10.60">
    <property type="entry name" value="Homeodomain-like"/>
    <property type="match status" value="2"/>
</dbReference>
<keyword evidence="2" id="KW-0238">DNA-binding</keyword>
<dbReference type="PANTHER" id="PTHR43280:SF11">
    <property type="entry name" value="RCS-SPECIFIC HTH-TYPE TRANSCRIPTIONAL ACTIVATOR RCLR"/>
    <property type="match status" value="1"/>
</dbReference>
<dbReference type="EMBL" id="DWWU01000016">
    <property type="protein sequence ID" value="HJC14977.1"/>
    <property type="molecule type" value="Genomic_DNA"/>
</dbReference>
<dbReference type="Pfam" id="PF12833">
    <property type="entry name" value="HTH_18"/>
    <property type="match status" value="1"/>
</dbReference>
<evidence type="ECO:0000256" key="1">
    <source>
        <dbReference type="ARBA" id="ARBA00023015"/>
    </source>
</evidence>
<reference evidence="5" key="1">
    <citation type="journal article" date="2021" name="PeerJ">
        <title>Extensive microbial diversity within the chicken gut microbiome revealed by metagenomics and culture.</title>
        <authorList>
            <person name="Gilroy R."/>
            <person name="Ravi A."/>
            <person name="Getino M."/>
            <person name="Pursley I."/>
            <person name="Horton D.L."/>
            <person name="Alikhan N.F."/>
            <person name="Baker D."/>
            <person name="Gharbi K."/>
            <person name="Hall N."/>
            <person name="Watson M."/>
            <person name="Adriaenssens E.M."/>
            <person name="Foster-Nyarko E."/>
            <person name="Jarju S."/>
            <person name="Secka A."/>
            <person name="Antonio M."/>
            <person name="Oren A."/>
            <person name="Chaudhuri R.R."/>
            <person name="La Ragione R."/>
            <person name="Hildebrand F."/>
            <person name="Pallen M.J."/>
        </authorList>
    </citation>
    <scope>NUCLEOTIDE SEQUENCE</scope>
    <source>
        <strain evidence="5">CHK185-5351</strain>
    </source>
</reference>
<keyword evidence="1" id="KW-0805">Transcription regulation</keyword>
<evidence type="ECO:0000313" key="6">
    <source>
        <dbReference type="Proteomes" id="UP000823849"/>
    </source>
</evidence>